<gene>
    <name evidence="1" type="ORF">SAMN03080601_03328</name>
</gene>
<accession>A0A1T5HTN1</accession>
<protein>
    <submittedName>
        <fullName evidence="1">Uncharacterized protein</fullName>
    </submittedName>
</protein>
<dbReference type="AlphaFoldDB" id="A0A1T5HTN1"/>
<sequence>MFKKSSESGQLNIFTSSKSLFSGNSLKMYEDKQAWHNQFRKQITMRIDENIFRPLYCKDNGTPNA</sequence>
<organism evidence="1 2">
    <name type="scientific">Alkalitalea saponilacus</name>
    <dbReference type="NCBI Taxonomy" id="889453"/>
    <lineage>
        <taxon>Bacteria</taxon>
        <taxon>Pseudomonadati</taxon>
        <taxon>Bacteroidota</taxon>
        <taxon>Bacteroidia</taxon>
        <taxon>Marinilabiliales</taxon>
        <taxon>Marinilabiliaceae</taxon>
        <taxon>Alkalitalea</taxon>
    </lineage>
</organism>
<evidence type="ECO:0000313" key="1">
    <source>
        <dbReference type="EMBL" id="SKC24036.1"/>
    </source>
</evidence>
<reference evidence="1 2" key="1">
    <citation type="submission" date="2017-02" db="EMBL/GenBank/DDBJ databases">
        <authorList>
            <person name="Peterson S.W."/>
        </authorList>
    </citation>
    <scope>NUCLEOTIDE SEQUENCE [LARGE SCALE GENOMIC DNA]</scope>
    <source>
        <strain evidence="1 2">DSM 24412</strain>
    </source>
</reference>
<dbReference type="Proteomes" id="UP000191055">
    <property type="component" value="Unassembled WGS sequence"/>
</dbReference>
<name>A0A1T5HTN1_9BACT</name>
<proteinExistence type="predicted"/>
<feature type="non-terminal residue" evidence="1">
    <location>
        <position position="65"/>
    </location>
</feature>
<dbReference type="RefSeq" id="WP_200812617.1">
    <property type="nucleotide sequence ID" value="NZ_FUYV01000026.1"/>
</dbReference>
<evidence type="ECO:0000313" key="2">
    <source>
        <dbReference type="Proteomes" id="UP000191055"/>
    </source>
</evidence>
<dbReference type="EMBL" id="FUYV01000026">
    <property type="protein sequence ID" value="SKC24036.1"/>
    <property type="molecule type" value="Genomic_DNA"/>
</dbReference>
<keyword evidence="2" id="KW-1185">Reference proteome</keyword>